<dbReference type="PANTHER" id="PTHR42879:SF6">
    <property type="entry name" value="NADPH-DEPENDENT REDUCTASE BACG"/>
    <property type="match status" value="1"/>
</dbReference>
<proteinExistence type="inferred from homology"/>
<dbReference type="InterPro" id="IPR002347">
    <property type="entry name" value="SDR_fam"/>
</dbReference>
<sequence>MDLGITGKRALVMSAGGGLGSAIAVALAREGAVVCLAGRSAESLSAAATRVREAGGVAHTFVWDLGKPEEWTAGVQRVLAELGGIDILVNNTGGPPPGPAHGHSTDVWRNAFESMVLSVIGITDLILPGMRARGWGRVITSTSSGVIAPIPNLGLSNAARMSLVGWSKTLARDVARDGVTVNVVVPGRIATARTQFLDSARAQREGRGLAAVESESAATIPLGRYGRPEEYADVVAFLASERASYMTGSTVRIDGGLIPSI</sequence>
<dbReference type="InterPro" id="IPR050259">
    <property type="entry name" value="SDR"/>
</dbReference>
<protein>
    <submittedName>
        <fullName evidence="2">3-oxoacyl-ACP reductase</fullName>
    </submittedName>
</protein>
<evidence type="ECO:0000313" key="3">
    <source>
        <dbReference type="Proteomes" id="UP000244930"/>
    </source>
</evidence>
<dbReference type="Gene3D" id="3.40.50.720">
    <property type="entry name" value="NAD(P)-binding Rossmann-like Domain"/>
    <property type="match status" value="1"/>
</dbReference>
<gene>
    <name evidence="2" type="ORF">CEW83_03710</name>
</gene>
<dbReference type="SUPFAM" id="SSF51735">
    <property type="entry name" value="NAD(P)-binding Rossmann-fold domains"/>
    <property type="match status" value="1"/>
</dbReference>
<dbReference type="PANTHER" id="PTHR42879">
    <property type="entry name" value="3-OXOACYL-(ACYL-CARRIER-PROTEIN) REDUCTASE"/>
    <property type="match status" value="1"/>
</dbReference>
<dbReference type="KEGG" id="acom:CEW83_03710"/>
<dbReference type="RefSeq" id="WP_108948139.1">
    <property type="nucleotide sequence ID" value="NZ_CP022187.1"/>
</dbReference>
<dbReference type="FunFam" id="3.40.50.720:FF:000084">
    <property type="entry name" value="Short-chain dehydrogenase reductase"/>
    <property type="match status" value="1"/>
</dbReference>
<dbReference type="Proteomes" id="UP000244930">
    <property type="component" value="Chromosome"/>
</dbReference>
<dbReference type="InterPro" id="IPR036291">
    <property type="entry name" value="NAD(P)-bd_dom_sf"/>
</dbReference>
<evidence type="ECO:0000256" key="1">
    <source>
        <dbReference type="ARBA" id="ARBA00006484"/>
    </source>
</evidence>
<dbReference type="Pfam" id="PF13561">
    <property type="entry name" value="adh_short_C2"/>
    <property type="match status" value="1"/>
</dbReference>
<reference evidence="2 3" key="1">
    <citation type="submission" date="2017-06" db="EMBL/GenBank/DDBJ databases">
        <title>Azoarcus.</title>
        <authorList>
            <person name="Woo J.-H."/>
            <person name="Kim H.-S."/>
        </authorList>
    </citation>
    <scope>NUCLEOTIDE SEQUENCE [LARGE SCALE GENOMIC DNA]</scope>
    <source>
        <strain evidence="2 3">TSPY31</strain>
    </source>
</reference>
<dbReference type="AlphaFoldDB" id="A0A2U8GLG5"/>
<comment type="similarity">
    <text evidence="1">Belongs to the short-chain dehydrogenases/reductases (SDR) family.</text>
</comment>
<name>A0A2U8GLG5_9RHOO</name>
<dbReference type="PRINTS" id="PR00081">
    <property type="entry name" value="GDHRDH"/>
</dbReference>
<dbReference type="EMBL" id="CP022187">
    <property type="protein sequence ID" value="AWI74432.1"/>
    <property type="molecule type" value="Genomic_DNA"/>
</dbReference>
<organism evidence="2 3">
    <name type="scientific">Parazoarcus communis</name>
    <dbReference type="NCBI Taxonomy" id="41977"/>
    <lineage>
        <taxon>Bacteria</taxon>
        <taxon>Pseudomonadati</taxon>
        <taxon>Pseudomonadota</taxon>
        <taxon>Betaproteobacteria</taxon>
        <taxon>Rhodocyclales</taxon>
        <taxon>Zoogloeaceae</taxon>
        <taxon>Parazoarcus</taxon>
    </lineage>
</organism>
<evidence type="ECO:0000313" key="2">
    <source>
        <dbReference type="EMBL" id="AWI74432.1"/>
    </source>
</evidence>
<dbReference type="CDD" id="cd05344">
    <property type="entry name" value="BKR_like_SDR_like"/>
    <property type="match status" value="1"/>
</dbReference>
<keyword evidence="3" id="KW-1185">Reference proteome</keyword>
<accession>A0A2U8GLG5</accession>